<keyword evidence="3" id="KW-1185">Reference proteome</keyword>
<evidence type="ECO:0000313" key="2">
    <source>
        <dbReference type="EMBL" id="SCV70320.1"/>
    </source>
</evidence>
<feature type="region of interest" description="Disordered" evidence="1">
    <location>
        <begin position="133"/>
        <end position="167"/>
    </location>
</feature>
<evidence type="ECO:0000313" key="3">
    <source>
        <dbReference type="Proteomes" id="UP000198372"/>
    </source>
</evidence>
<dbReference type="PANTHER" id="PTHR28086">
    <property type="entry name" value="UPF0662 PROTEIN YPL260W"/>
    <property type="match status" value="1"/>
</dbReference>
<protein>
    <submittedName>
        <fullName evidence="2">BQ2448_1714 protein</fullName>
    </submittedName>
</protein>
<sequence>MVVPNQELPVLEALINHLDSGRRRTGWQPTTRLDEDGSHALWSWLTSSSFNRKNHWILMHLPHPDRGPPHLMLAWGRVGPHWMTEWRYQAASPTTTYIRNRLTALKKDRTEYIRAKDVLDIYSSLMTQVNNLNEIRAPPPKASSTSEGEASTSSTEEQAPAEWTQENRVDTTLNDVFQLLSLFFLTIGKSRESPATYSQLATMKRLLSHLTESGVFTEADLKPFQKRLLELKEIIVTGCDSDASPEEGKREEGLTRLLMNKWNECDRMLQPLVTSLSQLSPELAPVHQRLITLRRLLASIAARPRATASDVANILTELRGIEDKRVNGKFVVERLASDGETIETYEPPKGQQLVAGLLEDNFDICQDIAASEGSEDVARGPLQPIYDRLSEMRAQLERLVLTHRWTLRETDLYSYQIALQDVDRMRGKDGKFHDSEGNIPRGQIAILFTLRRCYGLLYRLVSSSEPISEELMPIANKLETVKRCLLELMKYPGPYSARDLYPFQMSLAQVEGLKSDGQFKNRDGECVDGQAALSALEHECHELISILQTMDEE</sequence>
<accession>A0A238F8Z8</accession>
<dbReference type="AlphaFoldDB" id="A0A238F8Z8"/>
<reference evidence="3" key="1">
    <citation type="submission" date="2016-09" db="EMBL/GenBank/DDBJ databases">
        <authorList>
            <person name="Jeantristanb JTB J.-T."/>
            <person name="Ricardo R."/>
        </authorList>
    </citation>
    <scope>NUCLEOTIDE SEQUENCE [LARGE SCALE GENOMIC DNA]</scope>
</reference>
<dbReference type="OrthoDB" id="2011986at2759"/>
<dbReference type="GO" id="GO:0005634">
    <property type="term" value="C:nucleus"/>
    <property type="evidence" value="ECO:0007669"/>
    <property type="project" value="TreeGrafter"/>
</dbReference>
<proteinExistence type="predicted"/>
<gene>
    <name evidence="2" type="ORF">BQ2448_1714</name>
</gene>
<name>A0A238F8Z8_9BASI</name>
<dbReference type="InterPro" id="IPR018810">
    <property type="entry name" value="UPF0662"/>
</dbReference>
<dbReference type="Pfam" id="PF10303">
    <property type="entry name" value="DUF2408"/>
    <property type="match status" value="2"/>
</dbReference>
<organism evidence="2 3">
    <name type="scientific">Microbotryum intermedium</name>
    <dbReference type="NCBI Taxonomy" id="269621"/>
    <lineage>
        <taxon>Eukaryota</taxon>
        <taxon>Fungi</taxon>
        <taxon>Dikarya</taxon>
        <taxon>Basidiomycota</taxon>
        <taxon>Pucciniomycotina</taxon>
        <taxon>Microbotryomycetes</taxon>
        <taxon>Microbotryales</taxon>
        <taxon>Microbotryaceae</taxon>
        <taxon>Microbotryum</taxon>
    </lineage>
</organism>
<evidence type="ECO:0000256" key="1">
    <source>
        <dbReference type="SAM" id="MobiDB-lite"/>
    </source>
</evidence>
<dbReference type="Proteomes" id="UP000198372">
    <property type="component" value="Unassembled WGS sequence"/>
</dbReference>
<feature type="compositionally biased region" description="Low complexity" evidence="1">
    <location>
        <begin position="142"/>
        <end position="162"/>
    </location>
</feature>
<dbReference type="EMBL" id="FMSP01000005">
    <property type="protein sequence ID" value="SCV70320.1"/>
    <property type="molecule type" value="Genomic_DNA"/>
</dbReference>
<dbReference type="GO" id="GO:0005737">
    <property type="term" value="C:cytoplasm"/>
    <property type="evidence" value="ECO:0007669"/>
    <property type="project" value="TreeGrafter"/>
</dbReference>
<dbReference type="PANTHER" id="PTHR28086:SF1">
    <property type="entry name" value="CU(2+) SUPPRESSING AND BLEOMYCIN SENSITIVE PROTEIN 1"/>
    <property type="match status" value="1"/>
</dbReference>
<dbReference type="STRING" id="269621.A0A238F8Z8"/>